<dbReference type="InterPro" id="IPR001005">
    <property type="entry name" value="SANT/Myb"/>
</dbReference>
<reference evidence="5" key="1">
    <citation type="submission" date="2014-04" db="EMBL/GenBank/DDBJ databases">
        <title>Evolutionary Origins and Diversification of the Mycorrhizal Mutualists.</title>
        <authorList>
            <consortium name="DOE Joint Genome Institute"/>
            <consortium name="Mycorrhizal Genomics Consortium"/>
            <person name="Kohler A."/>
            <person name="Kuo A."/>
            <person name="Nagy L.G."/>
            <person name="Floudas D."/>
            <person name="Copeland A."/>
            <person name="Barry K.W."/>
            <person name="Cichocki N."/>
            <person name="Veneault-Fourrey C."/>
            <person name="LaButti K."/>
            <person name="Lindquist E.A."/>
            <person name="Lipzen A."/>
            <person name="Lundell T."/>
            <person name="Morin E."/>
            <person name="Murat C."/>
            <person name="Riley R."/>
            <person name="Ohm R."/>
            <person name="Sun H."/>
            <person name="Tunlid A."/>
            <person name="Henrissat B."/>
            <person name="Grigoriev I.V."/>
            <person name="Hibbett D.S."/>
            <person name="Martin F."/>
        </authorList>
    </citation>
    <scope>NUCLEOTIDE SEQUENCE [LARGE SCALE GENOMIC DNA]</scope>
    <source>
        <strain evidence="5">FD-334 SS-4</strain>
    </source>
</reference>
<dbReference type="Gene3D" id="1.10.10.60">
    <property type="entry name" value="Homeodomain-like"/>
    <property type="match status" value="1"/>
</dbReference>
<dbReference type="CDD" id="cd00167">
    <property type="entry name" value="SANT"/>
    <property type="match status" value="1"/>
</dbReference>
<dbReference type="OMA" id="VFIRHDV"/>
<dbReference type="Proteomes" id="UP000054270">
    <property type="component" value="Unassembled WGS sequence"/>
</dbReference>
<dbReference type="InterPro" id="IPR017930">
    <property type="entry name" value="Myb_dom"/>
</dbReference>
<dbReference type="STRING" id="945553.A0A0D2NXV6"/>
<keyword evidence="5" id="KW-1185">Reference proteome</keyword>
<dbReference type="InterPro" id="IPR037830">
    <property type="entry name" value="ZZZ3"/>
</dbReference>
<dbReference type="OrthoDB" id="424753at2759"/>
<accession>A0A0D2NXV6</accession>
<dbReference type="PROSITE" id="PS50090">
    <property type="entry name" value="MYB_LIKE"/>
    <property type="match status" value="1"/>
</dbReference>
<dbReference type="InterPro" id="IPR009057">
    <property type="entry name" value="Homeodomain-like_sf"/>
</dbReference>
<feature type="domain" description="HTH myb-type" evidence="3">
    <location>
        <begin position="299"/>
        <end position="358"/>
    </location>
</feature>
<dbReference type="PROSITE" id="PS51294">
    <property type="entry name" value="HTH_MYB"/>
    <property type="match status" value="1"/>
</dbReference>
<dbReference type="EMBL" id="KN817559">
    <property type="protein sequence ID" value="KJA21311.1"/>
    <property type="molecule type" value="Genomic_DNA"/>
</dbReference>
<protein>
    <submittedName>
        <fullName evidence="4">Uncharacterized protein</fullName>
    </submittedName>
</protein>
<evidence type="ECO:0000313" key="4">
    <source>
        <dbReference type="EMBL" id="KJA21311.1"/>
    </source>
</evidence>
<sequence>MDHHRAQTLQSLEAFVETQRALLTRQREDIETLHRLKTDLTQQPSKIISRLNEELDDNAFRLSEQADCRLRLPKDIDWDHFENADATPLRTLTQQRREEINNAAQPCLTQCSELSDLQKLVKRARRTIVDPILIHFENMSSPEPESAEEIDPVERQRELERQKIRELKKRQIRGGLSLPLSRIAGSMGVFIRHDVDDEAMDVDVSIDDLDDPTPLSVPSQIVPIQPGPRPYAIKAPPFVSPPPKWPSSTKTFQKPTKEDEDTYTSRKKSKASRKSPSPASDDLSVFKAPKSRSGSTKPKPETYKQAWSTSEQNLLEQLLEEIPEGQKFRWQRISQAMGGRRTPRQVASRVQKYFEKLKKFSLL</sequence>
<feature type="domain" description="Myb-like" evidence="2">
    <location>
        <begin position="299"/>
        <end position="354"/>
    </location>
</feature>
<feature type="region of interest" description="Disordered" evidence="1">
    <location>
        <begin position="205"/>
        <end position="308"/>
    </location>
</feature>
<gene>
    <name evidence="4" type="ORF">HYPSUDRAFT_203080</name>
</gene>
<dbReference type="SUPFAM" id="SSF46689">
    <property type="entry name" value="Homeodomain-like"/>
    <property type="match status" value="1"/>
</dbReference>
<dbReference type="PANTHER" id="PTHR22705:SF0">
    <property type="entry name" value="ZZ-TYPE ZINC FINGER-CONTAINING PROTEIN 3"/>
    <property type="match status" value="1"/>
</dbReference>
<evidence type="ECO:0000256" key="1">
    <source>
        <dbReference type="SAM" id="MobiDB-lite"/>
    </source>
</evidence>
<organism evidence="4 5">
    <name type="scientific">Hypholoma sublateritium (strain FD-334 SS-4)</name>
    <dbReference type="NCBI Taxonomy" id="945553"/>
    <lineage>
        <taxon>Eukaryota</taxon>
        <taxon>Fungi</taxon>
        <taxon>Dikarya</taxon>
        <taxon>Basidiomycota</taxon>
        <taxon>Agaricomycotina</taxon>
        <taxon>Agaricomycetes</taxon>
        <taxon>Agaricomycetidae</taxon>
        <taxon>Agaricales</taxon>
        <taxon>Agaricineae</taxon>
        <taxon>Strophariaceae</taxon>
        <taxon>Hypholoma</taxon>
    </lineage>
</organism>
<dbReference type="AlphaFoldDB" id="A0A0D2NXV6"/>
<name>A0A0D2NXV6_HYPSF</name>
<dbReference type="Pfam" id="PF00249">
    <property type="entry name" value="Myb_DNA-binding"/>
    <property type="match status" value="1"/>
</dbReference>
<evidence type="ECO:0000259" key="2">
    <source>
        <dbReference type="PROSITE" id="PS50090"/>
    </source>
</evidence>
<proteinExistence type="predicted"/>
<evidence type="ECO:0000259" key="3">
    <source>
        <dbReference type="PROSITE" id="PS51294"/>
    </source>
</evidence>
<dbReference type="PANTHER" id="PTHR22705">
    <property type="entry name" value="ZINC FINGER, ZZ DOMAIN CONTAINING 3"/>
    <property type="match status" value="1"/>
</dbReference>
<evidence type="ECO:0000313" key="5">
    <source>
        <dbReference type="Proteomes" id="UP000054270"/>
    </source>
</evidence>
<dbReference type="SMART" id="SM00717">
    <property type="entry name" value="SANT"/>
    <property type="match status" value="1"/>
</dbReference>